<proteinExistence type="predicted"/>
<organism evidence="1">
    <name type="scientific">Anguilla anguilla</name>
    <name type="common">European freshwater eel</name>
    <name type="synonym">Muraena anguilla</name>
    <dbReference type="NCBI Taxonomy" id="7936"/>
    <lineage>
        <taxon>Eukaryota</taxon>
        <taxon>Metazoa</taxon>
        <taxon>Chordata</taxon>
        <taxon>Craniata</taxon>
        <taxon>Vertebrata</taxon>
        <taxon>Euteleostomi</taxon>
        <taxon>Actinopterygii</taxon>
        <taxon>Neopterygii</taxon>
        <taxon>Teleostei</taxon>
        <taxon>Anguilliformes</taxon>
        <taxon>Anguillidae</taxon>
        <taxon>Anguilla</taxon>
    </lineage>
</organism>
<reference evidence="1" key="1">
    <citation type="submission" date="2014-11" db="EMBL/GenBank/DDBJ databases">
        <authorList>
            <person name="Amaro Gonzalez C."/>
        </authorList>
    </citation>
    <scope>NUCLEOTIDE SEQUENCE</scope>
</reference>
<dbReference type="AlphaFoldDB" id="A0A0E9XYL0"/>
<dbReference type="EMBL" id="GBXM01001637">
    <property type="protein sequence ID" value="JAI06941.1"/>
    <property type="molecule type" value="Transcribed_RNA"/>
</dbReference>
<evidence type="ECO:0000313" key="1">
    <source>
        <dbReference type="EMBL" id="JAI06941.1"/>
    </source>
</evidence>
<name>A0A0E9XYL0_ANGAN</name>
<sequence length="22" mass="2421">MAGIIYACGQVIFGFSLVRMFP</sequence>
<protein>
    <submittedName>
        <fullName evidence="1">Uncharacterized protein</fullName>
    </submittedName>
</protein>
<reference evidence="1" key="2">
    <citation type="journal article" date="2015" name="Fish Shellfish Immunol.">
        <title>Early steps in the European eel (Anguilla anguilla)-Vibrio vulnificus interaction in the gills: Role of the RtxA13 toxin.</title>
        <authorList>
            <person name="Callol A."/>
            <person name="Pajuelo D."/>
            <person name="Ebbesson L."/>
            <person name="Teles M."/>
            <person name="MacKenzie S."/>
            <person name="Amaro C."/>
        </authorList>
    </citation>
    <scope>NUCLEOTIDE SEQUENCE</scope>
</reference>
<accession>A0A0E9XYL0</accession>